<dbReference type="SUPFAM" id="SSF117281">
    <property type="entry name" value="Kelch motif"/>
    <property type="match status" value="1"/>
</dbReference>
<feature type="compositionally biased region" description="Basic and acidic residues" evidence="3">
    <location>
        <begin position="114"/>
        <end position="127"/>
    </location>
</feature>
<keyword evidence="1" id="KW-0880">Kelch repeat</keyword>
<evidence type="ECO:0000256" key="1">
    <source>
        <dbReference type="ARBA" id="ARBA00022441"/>
    </source>
</evidence>
<name>A0AAD4GDX4_BOLED</name>
<dbReference type="Proteomes" id="UP001194468">
    <property type="component" value="Unassembled WGS sequence"/>
</dbReference>
<reference evidence="4" key="2">
    <citation type="journal article" date="2020" name="Nat. Commun.">
        <title>Large-scale genome sequencing of mycorrhizal fungi provides insights into the early evolution of symbiotic traits.</title>
        <authorList>
            <person name="Miyauchi S."/>
            <person name="Kiss E."/>
            <person name="Kuo A."/>
            <person name="Drula E."/>
            <person name="Kohler A."/>
            <person name="Sanchez-Garcia M."/>
            <person name="Morin E."/>
            <person name="Andreopoulos B."/>
            <person name="Barry K.W."/>
            <person name="Bonito G."/>
            <person name="Buee M."/>
            <person name="Carver A."/>
            <person name="Chen C."/>
            <person name="Cichocki N."/>
            <person name="Clum A."/>
            <person name="Culley D."/>
            <person name="Crous P.W."/>
            <person name="Fauchery L."/>
            <person name="Girlanda M."/>
            <person name="Hayes R.D."/>
            <person name="Keri Z."/>
            <person name="LaButti K."/>
            <person name="Lipzen A."/>
            <person name="Lombard V."/>
            <person name="Magnuson J."/>
            <person name="Maillard F."/>
            <person name="Murat C."/>
            <person name="Nolan M."/>
            <person name="Ohm R.A."/>
            <person name="Pangilinan J."/>
            <person name="Pereira M.F."/>
            <person name="Perotto S."/>
            <person name="Peter M."/>
            <person name="Pfister S."/>
            <person name="Riley R."/>
            <person name="Sitrit Y."/>
            <person name="Stielow J.B."/>
            <person name="Szollosi G."/>
            <person name="Zifcakova L."/>
            <person name="Stursova M."/>
            <person name="Spatafora J.W."/>
            <person name="Tedersoo L."/>
            <person name="Vaario L.M."/>
            <person name="Yamada A."/>
            <person name="Yan M."/>
            <person name="Wang P."/>
            <person name="Xu J."/>
            <person name="Bruns T."/>
            <person name="Baldrian P."/>
            <person name="Vilgalys R."/>
            <person name="Dunand C."/>
            <person name="Henrissat B."/>
            <person name="Grigoriev I.V."/>
            <person name="Hibbett D."/>
            <person name="Nagy L.G."/>
            <person name="Martin F.M."/>
        </authorList>
    </citation>
    <scope>NUCLEOTIDE SEQUENCE</scope>
    <source>
        <strain evidence="4">BED1</strain>
    </source>
</reference>
<evidence type="ECO:0000313" key="4">
    <source>
        <dbReference type="EMBL" id="KAF8438545.1"/>
    </source>
</evidence>
<gene>
    <name evidence="4" type="ORF">L210DRAFT_3404108</name>
</gene>
<evidence type="ECO:0008006" key="6">
    <source>
        <dbReference type="Google" id="ProtNLM"/>
    </source>
</evidence>
<feature type="compositionally biased region" description="Polar residues" evidence="3">
    <location>
        <begin position="31"/>
        <end position="45"/>
    </location>
</feature>
<dbReference type="PANTHER" id="PTHR46093">
    <property type="entry name" value="ACYL-COA-BINDING DOMAIN-CONTAINING PROTEIN 5"/>
    <property type="match status" value="1"/>
</dbReference>
<evidence type="ECO:0000256" key="3">
    <source>
        <dbReference type="SAM" id="MobiDB-lite"/>
    </source>
</evidence>
<feature type="compositionally biased region" description="Low complexity" evidence="3">
    <location>
        <begin position="87"/>
        <end position="102"/>
    </location>
</feature>
<keyword evidence="5" id="KW-1185">Reference proteome</keyword>
<keyword evidence="2" id="KW-0677">Repeat</keyword>
<proteinExistence type="predicted"/>
<evidence type="ECO:0000256" key="2">
    <source>
        <dbReference type="ARBA" id="ARBA00022737"/>
    </source>
</evidence>
<sequence length="481" mass="52154">MSSVSANDDPPSSSTQSLAVQSRSPYLHHQATASTSTFNTGNAQQPTSVTPTHSGSSSSSAPTPTVPGTPRITATRKPSSLRHVSNAPATTTGAAVPTEPAPSIKRHLSSPSGKDAKSSRSIREPRIRSTPRLPHSDDIPTAPATAMYWSRAPVHGAMPMRNLRAHTVTLVDNVAWVFGGCDDKGCGKDIYCFDTDTMQWSHPETSGEVPPPCRAHTATLVDRKIVIFGGGQGPDYYDSTYIIDTTTRRWFSPTFPAQGQPQPEKDPLHPAPRRAHTAVLYNGKIYVFGGGNGLTALNDLWTLDVSRLDLSLRGATGEGLKWTHIETKHGPAPRGYHTANLVGSVMVIVGGSDGRECFSDVWCLNLESLKWTRVSLTLSHRRLSHTSTQVGSYLFIIGGHDGTNYSSQILFYNLVNLQYEPRAVWGKPPSSRGYHVTIVADSRLFVFGGFNGHDVFDDVHILDLAGAAYLPQVMSFRIDVE</sequence>
<feature type="compositionally biased region" description="Polar residues" evidence="3">
    <location>
        <begin position="1"/>
        <end position="24"/>
    </location>
</feature>
<evidence type="ECO:0000313" key="5">
    <source>
        <dbReference type="Proteomes" id="UP001194468"/>
    </source>
</evidence>
<protein>
    <recommendedName>
        <fullName evidence="6">Galactose oxidase</fullName>
    </recommendedName>
</protein>
<dbReference type="EMBL" id="WHUW01000016">
    <property type="protein sequence ID" value="KAF8438545.1"/>
    <property type="molecule type" value="Genomic_DNA"/>
</dbReference>
<reference evidence="4" key="1">
    <citation type="submission" date="2019-10" db="EMBL/GenBank/DDBJ databases">
        <authorList>
            <consortium name="DOE Joint Genome Institute"/>
            <person name="Kuo A."/>
            <person name="Miyauchi S."/>
            <person name="Kiss E."/>
            <person name="Drula E."/>
            <person name="Kohler A."/>
            <person name="Sanchez-Garcia M."/>
            <person name="Andreopoulos B."/>
            <person name="Barry K.W."/>
            <person name="Bonito G."/>
            <person name="Buee M."/>
            <person name="Carver A."/>
            <person name="Chen C."/>
            <person name="Cichocki N."/>
            <person name="Clum A."/>
            <person name="Culley D."/>
            <person name="Crous P.W."/>
            <person name="Fauchery L."/>
            <person name="Girlanda M."/>
            <person name="Hayes R."/>
            <person name="Keri Z."/>
            <person name="LaButti K."/>
            <person name="Lipzen A."/>
            <person name="Lombard V."/>
            <person name="Magnuson J."/>
            <person name="Maillard F."/>
            <person name="Morin E."/>
            <person name="Murat C."/>
            <person name="Nolan M."/>
            <person name="Ohm R."/>
            <person name="Pangilinan J."/>
            <person name="Pereira M."/>
            <person name="Perotto S."/>
            <person name="Peter M."/>
            <person name="Riley R."/>
            <person name="Sitrit Y."/>
            <person name="Stielow B."/>
            <person name="Szollosi G."/>
            <person name="Zifcakova L."/>
            <person name="Stursova M."/>
            <person name="Spatafora J.W."/>
            <person name="Tedersoo L."/>
            <person name="Vaario L.-M."/>
            <person name="Yamada A."/>
            <person name="Yan M."/>
            <person name="Wang P."/>
            <person name="Xu J."/>
            <person name="Bruns T."/>
            <person name="Baldrian P."/>
            <person name="Vilgalys R."/>
            <person name="Henrissat B."/>
            <person name="Grigoriev I.V."/>
            <person name="Hibbett D."/>
            <person name="Nagy L.G."/>
            <person name="Martin F.M."/>
        </authorList>
    </citation>
    <scope>NUCLEOTIDE SEQUENCE</scope>
    <source>
        <strain evidence="4">BED1</strain>
    </source>
</reference>
<feature type="region of interest" description="Disordered" evidence="3">
    <location>
        <begin position="1"/>
        <end position="139"/>
    </location>
</feature>
<dbReference type="PANTHER" id="PTHR46093:SF18">
    <property type="entry name" value="FIBRONECTIN TYPE-III DOMAIN-CONTAINING PROTEIN"/>
    <property type="match status" value="1"/>
</dbReference>
<feature type="compositionally biased region" description="Low complexity" evidence="3">
    <location>
        <begin position="46"/>
        <end position="70"/>
    </location>
</feature>
<dbReference type="InterPro" id="IPR015915">
    <property type="entry name" value="Kelch-typ_b-propeller"/>
</dbReference>
<accession>A0AAD4GDX4</accession>
<dbReference type="SMART" id="SM00612">
    <property type="entry name" value="Kelch"/>
    <property type="match status" value="2"/>
</dbReference>
<dbReference type="Gene3D" id="2.120.10.80">
    <property type="entry name" value="Kelch-type beta propeller"/>
    <property type="match status" value="2"/>
</dbReference>
<dbReference type="Pfam" id="PF24681">
    <property type="entry name" value="Kelch_KLHDC2_KLHL20_DRC7"/>
    <property type="match status" value="3"/>
</dbReference>
<dbReference type="AlphaFoldDB" id="A0AAD4GDX4"/>
<organism evidence="4 5">
    <name type="scientific">Boletus edulis BED1</name>
    <dbReference type="NCBI Taxonomy" id="1328754"/>
    <lineage>
        <taxon>Eukaryota</taxon>
        <taxon>Fungi</taxon>
        <taxon>Dikarya</taxon>
        <taxon>Basidiomycota</taxon>
        <taxon>Agaricomycotina</taxon>
        <taxon>Agaricomycetes</taxon>
        <taxon>Agaricomycetidae</taxon>
        <taxon>Boletales</taxon>
        <taxon>Boletineae</taxon>
        <taxon>Boletaceae</taxon>
        <taxon>Boletoideae</taxon>
        <taxon>Boletus</taxon>
    </lineage>
</organism>
<comment type="caution">
    <text evidence="4">The sequence shown here is derived from an EMBL/GenBank/DDBJ whole genome shotgun (WGS) entry which is preliminary data.</text>
</comment>
<dbReference type="InterPro" id="IPR006652">
    <property type="entry name" value="Kelch_1"/>
</dbReference>